<sequence>MGRLRQVLLVAATALGLTAPGVAQAQASQQLVAVTDQAGSGAIRVYDAAATDWNAAGAQKWSWKPSSANGFGDLTGYWGAPTEAKLRTDRSGHKVVVTADSKGLAAVVSYPSGKRVWGGKPGGNTHSAELLPDGNVAVASSTGKFVRVYTASQGPAASKYVQYDLDQAHGVYWDSGRKVLWALGHDELVALKVGGTPAAPKLSRTSSWALPTKDGHDLVPNPANADLLWVSTGSAVYEFSKAQNKEVATHAVKGVKSINSMADGTVLTTQPKPGMTPDWCTDTVNIWQPIGSFEHKGSRTVKSVKMYKARVW</sequence>
<comment type="caution">
    <text evidence="2">The sequence shown here is derived from an EMBL/GenBank/DDBJ whole genome shotgun (WGS) entry which is preliminary data.</text>
</comment>
<feature type="signal peptide" evidence="1">
    <location>
        <begin position="1"/>
        <end position="25"/>
    </location>
</feature>
<dbReference type="RefSeq" id="WP_182838735.1">
    <property type="nucleotide sequence ID" value="NZ_BAAABQ010000030.1"/>
</dbReference>
<proteinExistence type="predicted"/>
<gene>
    <name evidence="2" type="ORF">BC739_005331</name>
</gene>
<dbReference type="EMBL" id="JACJID010000004">
    <property type="protein sequence ID" value="MBA8928114.1"/>
    <property type="molecule type" value="Genomic_DNA"/>
</dbReference>
<evidence type="ECO:0000313" key="2">
    <source>
        <dbReference type="EMBL" id="MBA8928114.1"/>
    </source>
</evidence>
<reference evidence="2 3" key="1">
    <citation type="submission" date="2020-08" db="EMBL/GenBank/DDBJ databases">
        <title>Genomic Encyclopedia of Archaeal and Bacterial Type Strains, Phase II (KMG-II): from individual species to whole genera.</title>
        <authorList>
            <person name="Goeker M."/>
        </authorList>
    </citation>
    <scope>NUCLEOTIDE SEQUENCE [LARGE SCALE GENOMIC DNA]</scope>
    <source>
        <strain evidence="2 3">DSM 43850</strain>
    </source>
</reference>
<name>A0ABR6BMI5_9PSEU</name>
<dbReference type="InterPro" id="IPR011044">
    <property type="entry name" value="Quino_amine_DH_bsu"/>
</dbReference>
<dbReference type="SUPFAM" id="SSF50969">
    <property type="entry name" value="YVTN repeat-like/Quinoprotein amine dehydrogenase"/>
    <property type="match status" value="1"/>
</dbReference>
<dbReference type="InterPro" id="IPR045383">
    <property type="entry name" value="DUF6528"/>
</dbReference>
<dbReference type="Pfam" id="PF20138">
    <property type="entry name" value="DUF6528"/>
    <property type="match status" value="1"/>
</dbReference>
<evidence type="ECO:0000313" key="3">
    <source>
        <dbReference type="Proteomes" id="UP000517916"/>
    </source>
</evidence>
<organism evidence="2 3">
    <name type="scientific">Kutzneria viridogrisea</name>
    <dbReference type="NCBI Taxonomy" id="47990"/>
    <lineage>
        <taxon>Bacteria</taxon>
        <taxon>Bacillati</taxon>
        <taxon>Actinomycetota</taxon>
        <taxon>Actinomycetes</taxon>
        <taxon>Pseudonocardiales</taxon>
        <taxon>Pseudonocardiaceae</taxon>
        <taxon>Kutzneria</taxon>
    </lineage>
</organism>
<evidence type="ECO:0000256" key="1">
    <source>
        <dbReference type="SAM" id="SignalP"/>
    </source>
</evidence>
<protein>
    <submittedName>
        <fullName evidence="2">Type II secretory pathway pseudopilin PulG</fullName>
    </submittedName>
</protein>
<keyword evidence="1" id="KW-0732">Signal</keyword>
<dbReference type="Proteomes" id="UP000517916">
    <property type="component" value="Unassembled WGS sequence"/>
</dbReference>
<accession>A0ABR6BMI5</accession>
<keyword evidence="3" id="KW-1185">Reference proteome</keyword>
<feature type="chain" id="PRO_5045555897" evidence="1">
    <location>
        <begin position="26"/>
        <end position="312"/>
    </location>
</feature>